<evidence type="ECO:0000256" key="1">
    <source>
        <dbReference type="SAM" id="MobiDB-lite"/>
    </source>
</evidence>
<evidence type="ECO:0000313" key="3">
    <source>
        <dbReference type="Proteomes" id="UP000001631"/>
    </source>
</evidence>
<protein>
    <submittedName>
        <fullName evidence="2">Uncharacterized protein</fullName>
    </submittedName>
</protein>
<sequence>MAEGRPPASARCVWLGGHLIPQTADLVPGSNRRVARFCPSRGNFFSRTRASSPRPAVGALSPGPYPRGKRFCRDRAPRRWRHQITPPLHTHRAEWDDVRSAKRTQIPTRVPDDVTFSPSLLPPPLLSLITIPSRGPTMSCPRSSSGSEKYAEKEEEKGLH</sequence>
<dbReference type="InParanoid" id="C0NSW4"/>
<dbReference type="Proteomes" id="UP000001631">
    <property type="component" value="Unassembled WGS sequence"/>
</dbReference>
<dbReference type="RefSeq" id="XP_045285606.1">
    <property type="nucleotide sequence ID" value="XM_045433293.1"/>
</dbReference>
<feature type="compositionally biased region" description="Basic and acidic residues" evidence="1">
    <location>
        <begin position="149"/>
        <end position="160"/>
    </location>
</feature>
<dbReference type="EMBL" id="GG663371">
    <property type="protein sequence ID" value="EEH05125.1"/>
    <property type="molecule type" value="Genomic_DNA"/>
</dbReference>
<reference evidence="2" key="1">
    <citation type="submission" date="2009-02" db="EMBL/GenBank/DDBJ databases">
        <title>The Genome Sequence of Ajellomyces capsulatus strain G186AR.</title>
        <authorList>
            <consortium name="The Broad Institute Genome Sequencing Platform"/>
            <person name="Champion M."/>
            <person name="Cuomo C."/>
            <person name="Ma L.-J."/>
            <person name="Henn M.R."/>
            <person name="Sil A."/>
            <person name="Goldman B."/>
            <person name="Young S.K."/>
            <person name="Kodira C.D."/>
            <person name="Zeng Q."/>
            <person name="Koehrsen M."/>
            <person name="Alvarado L."/>
            <person name="Berlin A."/>
            <person name="Borenstein D."/>
            <person name="Chen Z."/>
            <person name="Engels R."/>
            <person name="Freedman E."/>
            <person name="Gellesch M."/>
            <person name="Goldberg J."/>
            <person name="Griggs A."/>
            <person name="Gujja S."/>
            <person name="Heiman D."/>
            <person name="Hepburn T."/>
            <person name="Howarth C."/>
            <person name="Jen D."/>
            <person name="Larson L."/>
            <person name="Lewis B."/>
            <person name="Mehta T."/>
            <person name="Park D."/>
            <person name="Pearson M."/>
            <person name="Roberts A."/>
            <person name="Saif S."/>
            <person name="Shea T."/>
            <person name="Shenoy N."/>
            <person name="Sisk P."/>
            <person name="Stolte C."/>
            <person name="Sykes S."/>
            <person name="Walk T."/>
            <person name="White J."/>
            <person name="Yandava C."/>
            <person name="Klein B."/>
            <person name="McEwen J.G."/>
            <person name="Puccia R."/>
            <person name="Goldman G.H."/>
            <person name="Felipe M.S."/>
            <person name="Nino-Vega G."/>
            <person name="San-Blas G."/>
            <person name="Taylor J."/>
            <person name="Mendoza L."/>
            <person name="Galagan J."/>
            <person name="Nusbaum C."/>
            <person name="Birren B."/>
        </authorList>
    </citation>
    <scope>NUCLEOTIDE SEQUENCE</scope>
    <source>
        <strain evidence="2">G186AR</strain>
    </source>
</reference>
<feature type="region of interest" description="Disordered" evidence="1">
    <location>
        <begin position="48"/>
        <end position="71"/>
    </location>
</feature>
<proteinExistence type="predicted"/>
<dbReference type="AlphaFoldDB" id="C0NSW4"/>
<organism evidence="2 3">
    <name type="scientific">Ajellomyces capsulatus (strain G186AR / H82 / ATCC MYA-2454 / RMSCC 2432)</name>
    <name type="common">Darling's disease fungus</name>
    <name type="synonym">Histoplasma capsulatum</name>
    <dbReference type="NCBI Taxonomy" id="447093"/>
    <lineage>
        <taxon>Eukaryota</taxon>
        <taxon>Fungi</taxon>
        <taxon>Dikarya</taxon>
        <taxon>Ascomycota</taxon>
        <taxon>Pezizomycotina</taxon>
        <taxon>Eurotiomycetes</taxon>
        <taxon>Eurotiomycetidae</taxon>
        <taxon>Onygenales</taxon>
        <taxon>Ajellomycetaceae</taxon>
        <taxon>Histoplasma</taxon>
    </lineage>
</organism>
<keyword evidence="3" id="KW-1185">Reference proteome</keyword>
<dbReference type="GeneID" id="69039260"/>
<gene>
    <name evidence="2" type="ORF">HCBG_06244</name>
</gene>
<feature type="region of interest" description="Disordered" evidence="1">
    <location>
        <begin position="132"/>
        <end position="160"/>
    </location>
</feature>
<dbReference type="HOGENOM" id="CLU_1651666_0_0_1"/>
<evidence type="ECO:0000313" key="2">
    <source>
        <dbReference type="EMBL" id="EEH05125.1"/>
    </source>
</evidence>
<name>C0NSW4_AJECG</name>
<accession>C0NSW4</accession>